<dbReference type="InterPro" id="IPR051575">
    <property type="entry name" value="Myb-like_DNA-bd"/>
</dbReference>
<comment type="caution">
    <text evidence="8">The sequence shown here is derived from an EMBL/GenBank/DDBJ whole genome shotgun (WGS) entry which is preliminary data.</text>
</comment>
<keyword evidence="1" id="KW-0805">Transcription regulation</keyword>
<feature type="domain" description="Myb-like" evidence="5">
    <location>
        <begin position="77"/>
        <end position="119"/>
    </location>
</feature>
<gene>
    <name evidence="8" type="ORF">K7432_012858</name>
</gene>
<dbReference type="CDD" id="cd00167">
    <property type="entry name" value="SANT"/>
    <property type="match status" value="3"/>
</dbReference>
<reference evidence="8 9" key="1">
    <citation type="submission" date="2023-04" db="EMBL/GenBank/DDBJ databases">
        <title>Genome of Basidiobolus ranarum AG-B5.</title>
        <authorList>
            <person name="Stajich J.E."/>
            <person name="Carter-House D."/>
            <person name="Gryganskyi A."/>
        </authorList>
    </citation>
    <scope>NUCLEOTIDE SEQUENCE [LARGE SCALE GENOMIC DNA]</scope>
    <source>
        <strain evidence="8 9">AG-B5</strain>
    </source>
</reference>
<dbReference type="PANTHER" id="PTHR46621:SF1">
    <property type="entry name" value="SNRNA-ACTIVATING PROTEIN COMPLEX SUBUNIT 4"/>
    <property type="match status" value="1"/>
</dbReference>
<dbReference type="Pfam" id="PF13921">
    <property type="entry name" value="Myb_DNA-bind_6"/>
    <property type="match status" value="1"/>
</dbReference>
<evidence type="ECO:0000313" key="8">
    <source>
        <dbReference type="EMBL" id="KAK9695632.1"/>
    </source>
</evidence>
<organism evidence="8 9">
    <name type="scientific">Basidiobolus ranarum</name>
    <dbReference type="NCBI Taxonomy" id="34480"/>
    <lineage>
        <taxon>Eukaryota</taxon>
        <taxon>Fungi</taxon>
        <taxon>Fungi incertae sedis</taxon>
        <taxon>Zoopagomycota</taxon>
        <taxon>Entomophthoromycotina</taxon>
        <taxon>Basidiobolomycetes</taxon>
        <taxon>Basidiobolales</taxon>
        <taxon>Basidiobolaceae</taxon>
        <taxon>Basidiobolus</taxon>
    </lineage>
</organism>
<feature type="domain" description="Myb-like" evidence="5">
    <location>
        <begin position="124"/>
        <end position="169"/>
    </location>
</feature>
<dbReference type="InterPro" id="IPR017930">
    <property type="entry name" value="Myb_dom"/>
</dbReference>
<dbReference type="Pfam" id="PF00249">
    <property type="entry name" value="Myb_DNA-binding"/>
    <property type="match status" value="3"/>
</dbReference>
<evidence type="ECO:0000259" key="5">
    <source>
        <dbReference type="PROSITE" id="PS50090"/>
    </source>
</evidence>
<evidence type="ECO:0000256" key="1">
    <source>
        <dbReference type="ARBA" id="ARBA00023015"/>
    </source>
</evidence>
<dbReference type="PROSITE" id="PS51293">
    <property type="entry name" value="SANT"/>
    <property type="match status" value="1"/>
</dbReference>
<evidence type="ECO:0000256" key="2">
    <source>
        <dbReference type="ARBA" id="ARBA00023125"/>
    </source>
</evidence>
<keyword evidence="4" id="KW-0539">Nucleus</keyword>
<dbReference type="InterPro" id="IPR017884">
    <property type="entry name" value="SANT_dom"/>
</dbReference>
<dbReference type="EMBL" id="JASJQH010008053">
    <property type="protein sequence ID" value="KAK9695632.1"/>
    <property type="molecule type" value="Genomic_DNA"/>
</dbReference>
<evidence type="ECO:0000259" key="7">
    <source>
        <dbReference type="PROSITE" id="PS51294"/>
    </source>
</evidence>
<dbReference type="SUPFAM" id="SSF46689">
    <property type="entry name" value="Homeodomain-like"/>
    <property type="match status" value="3"/>
</dbReference>
<dbReference type="Proteomes" id="UP001479436">
    <property type="component" value="Unassembled WGS sequence"/>
</dbReference>
<dbReference type="PANTHER" id="PTHR46621">
    <property type="entry name" value="SNRNA-ACTIVATING PROTEIN COMPLEX SUBUNIT 4"/>
    <property type="match status" value="1"/>
</dbReference>
<dbReference type="Gene3D" id="1.10.10.60">
    <property type="entry name" value="Homeodomain-like"/>
    <property type="match status" value="5"/>
</dbReference>
<feature type="domain" description="Myb-like" evidence="5">
    <location>
        <begin position="225"/>
        <end position="275"/>
    </location>
</feature>
<feature type="domain" description="Myb-like" evidence="5">
    <location>
        <begin position="276"/>
        <end position="326"/>
    </location>
</feature>
<keyword evidence="9" id="KW-1185">Reference proteome</keyword>
<evidence type="ECO:0000256" key="3">
    <source>
        <dbReference type="ARBA" id="ARBA00023163"/>
    </source>
</evidence>
<feature type="domain" description="HTH myb-type" evidence="7">
    <location>
        <begin position="76"/>
        <end position="118"/>
    </location>
</feature>
<dbReference type="SMART" id="SM00717">
    <property type="entry name" value="SANT"/>
    <property type="match status" value="5"/>
</dbReference>
<proteinExistence type="predicted"/>
<sequence>MLTYFACIRSFTLIRPTIQLASRNIQGRPVKIPRRYLTNTVFLRNTPELKPPTNSTKVPSKKKINPSLNESGEIVKKRGFWSQEETDSLLDLVEKNDRNWILIAANIPGRSPTQCAAHYYQKWNPSFKSGRWTVEEVEKLVELVKQYGPKWTFFSKILNRYPAQIRSRWIKCDSPNTKVRKWSLKEKAKLFSLVSKHGEDWEMIRKEFPNYSLNQVRRIWQEELAPEVKKGVWTITEDKILRELVSKMPNRWAEISKAIPGRTAAQCRTWWMLALDPDINFEPWTSEELDILMEEIAINGRSWKAISDKLPGRSQQQCRQRANMLFSKGLGTIFVNHSIGPYARYGWSDSNEFEQRYEDKA</sequence>
<feature type="domain" description="SANT" evidence="6">
    <location>
        <begin position="81"/>
        <end position="127"/>
    </location>
</feature>
<evidence type="ECO:0000256" key="4">
    <source>
        <dbReference type="ARBA" id="ARBA00023242"/>
    </source>
</evidence>
<evidence type="ECO:0000259" key="6">
    <source>
        <dbReference type="PROSITE" id="PS51293"/>
    </source>
</evidence>
<feature type="domain" description="HTH myb-type" evidence="7">
    <location>
        <begin position="283"/>
        <end position="330"/>
    </location>
</feature>
<dbReference type="InterPro" id="IPR009057">
    <property type="entry name" value="Homeodomain-like_sf"/>
</dbReference>
<feature type="domain" description="HTH myb-type" evidence="7">
    <location>
        <begin position="124"/>
        <end position="177"/>
    </location>
</feature>
<protein>
    <submittedName>
        <fullName evidence="8">Uncharacterized protein</fullName>
    </submittedName>
</protein>
<keyword evidence="2" id="KW-0238">DNA-binding</keyword>
<dbReference type="InterPro" id="IPR001005">
    <property type="entry name" value="SANT/Myb"/>
</dbReference>
<dbReference type="PROSITE" id="PS50090">
    <property type="entry name" value="MYB_LIKE"/>
    <property type="match status" value="5"/>
</dbReference>
<name>A0ABR2VRM5_9FUNG</name>
<dbReference type="PROSITE" id="PS51294">
    <property type="entry name" value="HTH_MYB"/>
    <property type="match status" value="4"/>
</dbReference>
<feature type="domain" description="HTH myb-type" evidence="7">
    <location>
        <begin position="225"/>
        <end position="279"/>
    </location>
</feature>
<evidence type="ECO:0000313" key="9">
    <source>
        <dbReference type="Proteomes" id="UP001479436"/>
    </source>
</evidence>
<feature type="domain" description="Myb-like" evidence="5">
    <location>
        <begin position="174"/>
        <end position="224"/>
    </location>
</feature>
<keyword evidence="3" id="KW-0804">Transcription</keyword>
<accession>A0ABR2VRM5</accession>